<dbReference type="EMBL" id="CP029556">
    <property type="protein sequence ID" value="AXA83798.1"/>
    <property type="molecule type" value="Genomic_DNA"/>
</dbReference>
<dbReference type="OrthoDB" id="8672648at2"/>
<sequence length="407" mass="44331">MPRHVAIVGYGTAGQACALALADAGFEVEVFERVPDPGPVGAGFLLQPTGLQALWRLGLLDAVRMHGAPVHRLHGANPRGRTVMDMRYADLDARLHGLGMQRGALFSLLHAAIAGRVALHAGCGIEAIDHDAGRLRDAQGRWHGPFDLVIVADGSASTLRDGVSTPAINQPYPWGALWCLLPAHDWPRIGELSQRYLLARKMAGLLPVGTAPGDPVPKLSFFWSLPANAFDAWREAGPQAWREELVALWPEAHGQLGEGFDVACLARAAYRDAVVPGWWRGRSVLVGDAAHAMSPQLGQGANMALMDAVALAESLALHAQTGEALARFTAMRRRHLAAYHRWSRWLTPLFQSRYDTLARVRDAVFHPMGRLPGGRGHMLRVLTGTQQGWFGQHALDEGFMRAWCARD</sequence>
<dbReference type="SUPFAM" id="SSF51905">
    <property type="entry name" value="FAD/NAD(P)-binding domain"/>
    <property type="match status" value="1"/>
</dbReference>
<protein>
    <submittedName>
        <fullName evidence="4">FAD-dependent monooxygenase</fullName>
    </submittedName>
</protein>
<dbReference type="RefSeq" id="WP_112926013.1">
    <property type="nucleotide sequence ID" value="NZ_CP029556.1"/>
</dbReference>
<dbReference type="InterPro" id="IPR002938">
    <property type="entry name" value="FAD-bd"/>
</dbReference>
<keyword evidence="5" id="KW-1185">Reference proteome</keyword>
<evidence type="ECO:0000313" key="4">
    <source>
        <dbReference type="EMBL" id="AXA83798.1"/>
    </source>
</evidence>
<dbReference type="Gene3D" id="3.50.50.60">
    <property type="entry name" value="FAD/NAD(P)-binding domain"/>
    <property type="match status" value="1"/>
</dbReference>
<dbReference type="InterPro" id="IPR050493">
    <property type="entry name" value="FAD-dep_Monooxygenase_BioMet"/>
</dbReference>
<dbReference type="Pfam" id="PF01494">
    <property type="entry name" value="FAD_binding_3"/>
    <property type="match status" value="1"/>
</dbReference>
<organism evidence="4 5">
    <name type="scientific">Solilutibacter oculi</name>
    <dbReference type="NCBI Taxonomy" id="2698682"/>
    <lineage>
        <taxon>Bacteria</taxon>
        <taxon>Pseudomonadati</taxon>
        <taxon>Pseudomonadota</taxon>
        <taxon>Gammaproteobacteria</taxon>
        <taxon>Lysobacterales</taxon>
        <taxon>Lysobacteraceae</taxon>
        <taxon>Solilutibacter</taxon>
    </lineage>
</organism>
<feature type="domain" description="FAD-binding" evidence="3">
    <location>
        <begin position="4"/>
        <end position="337"/>
    </location>
</feature>
<dbReference type="AlphaFoldDB" id="A0A344J438"/>
<evidence type="ECO:0000256" key="2">
    <source>
        <dbReference type="ARBA" id="ARBA00023033"/>
    </source>
</evidence>
<dbReference type="InterPro" id="IPR036188">
    <property type="entry name" value="FAD/NAD-bd_sf"/>
</dbReference>
<dbReference type="KEGG" id="lue:DCD74_03015"/>
<evidence type="ECO:0000256" key="1">
    <source>
        <dbReference type="ARBA" id="ARBA00023002"/>
    </source>
</evidence>
<gene>
    <name evidence="4" type="ORF">DCD74_03015</name>
</gene>
<keyword evidence="2 4" id="KW-0503">Monooxygenase</keyword>
<dbReference type="Proteomes" id="UP000251842">
    <property type="component" value="Chromosome"/>
</dbReference>
<dbReference type="PANTHER" id="PTHR13789">
    <property type="entry name" value="MONOOXYGENASE"/>
    <property type="match status" value="1"/>
</dbReference>
<evidence type="ECO:0000313" key="5">
    <source>
        <dbReference type="Proteomes" id="UP000251842"/>
    </source>
</evidence>
<keyword evidence="1" id="KW-0560">Oxidoreductase</keyword>
<proteinExistence type="predicted"/>
<name>A0A344J438_9GAMM</name>
<dbReference type="Gene3D" id="3.30.9.10">
    <property type="entry name" value="D-Amino Acid Oxidase, subunit A, domain 2"/>
    <property type="match status" value="1"/>
</dbReference>
<dbReference type="GO" id="GO:0004497">
    <property type="term" value="F:monooxygenase activity"/>
    <property type="evidence" value="ECO:0007669"/>
    <property type="project" value="UniProtKB-KW"/>
</dbReference>
<dbReference type="GO" id="GO:0071949">
    <property type="term" value="F:FAD binding"/>
    <property type="evidence" value="ECO:0007669"/>
    <property type="project" value="InterPro"/>
</dbReference>
<accession>A0A344J438</accession>
<dbReference type="PANTHER" id="PTHR13789:SF309">
    <property type="entry name" value="PUTATIVE (AFU_ORTHOLOGUE AFUA_6G14510)-RELATED"/>
    <property type="match status" value="1"/>
</dbReference>
<evidence type="ECO:0000259" key="3">
    <source>
        <dbReference type="Pfam" id="PF01494"/>
    </source>
</evidence>
<dbReference type="PRINTS" id="PR00420">
    <property type="entry name" value="RNGMNOXGNASE"/>
</dbReference>
<dbReference type="PROSITE" id="PS51257">
    <property type="entry name" value="PROKAR_LIPOPROTEIN"/>
    <property type="match status" value="1"/>
</dbReference>
<reference evidence="5" key="1">
    <citation type="submission" date="2018-05" db="EMBL/GenBank/DDBJ databases">
        <title>Luteimonas pekinense sp. nov., isolated from human Meibomian gland secretions, Beijing, China.</title>
        <authorList>
            <person name="Wen T."/>
            <person name="Bai H."/>
            <person name="Lv H."/>
        </authorList>
    </citation>
    <scope>NUCLEOTIDE SEQUENCE [LARGE SCALE GENOMIC DNA]</scope>
    <source>
        <strain evidence="5">83-4</strain>
    </source>
</reference>